<dbReference type="EMBL" id="JBJUIK010000013">
    <property type="protein sequence ID" value="KAL3506130.1"/>
    <property type="molecule type" value="Genomic_DNA"/>
</dbReference>
<gene>
    <name evidence="1" type="ORF">ACH5RR_031512</name>
</gene>
<keyword evidence="2" id="KW-1185">Reference proteome</keyword>
<dbReference type="Proteomes" id="UP001630127">
    <property type="component" value="Unassembled WGS sequence"/>
</dbReference>
<comment type="caution">
    <text evidence="1">The sequence shown here is derived from an EMBL/GenBank/DDBJ whole genome shotgun (WGS) entry which is preliminary data.</text>
</comment>
<name>A0ABD2YIX5_9GENT</name>
<proteinExistence type="predicted"/>
<protein>
    <submittedName>
        <fullName evidence="1">Uncharacterized protein</fullName>
    </submittedName>
</protein>
<accession>A0ABD2YIX5</accession>
<evidence type="ECO:0000313" key="1">
    <source>
        <dbReference type="EMBL" id="KAL3506130.1"/>
    </source>
</evidence>
<organism evidence="1 2">
    <name type="scientific">Cinchona calisaya</name>
    <dbReference type="NCBI Taxonomy" id="153742"/>
    <lineage>
        <taxon>Eukaryota</taxon>
        <taxon>Viridiplantae</taxon>
        <taxon>Streptophyta</taxon>
        <taxon>Embryophyta</taxon>
        <taxon>Tracheophyta</taxon>
        <taxon>Spermatophyta</taxon>
        <taxon>Magnoliopsida</taxon>
        <taxon>eudicotyledons</taxon>
        <taxon>Gunneridae</taxon>
        <taxon>Pentapetalae</taxon>
        <taxon>asterids</taxon>
        <taxon>lamiids</taxon>
        <taxon>Gentianales</taxon>
        <taxon>Rubiaceae</taxon>
        <taxon>Cinchonoideae</taxon>
        <taxon>Cinchoneae</taxon>
        <taxon>Cinchona</taxon>
    </lineage>
</organism>
<sequence length="247" mass="26874">MEEIKLQLIEYEKARKALAVMEKLTKELLGTIPTENILKLDKEVDVLQAFYTITFFGQSLTCSVGDPLMVGGWFRNKFRTHIEEAGIYNVSSSTGNKFEVVKIGNLVAVDAPADLVAVDSPADLVAVAHKERDPVTKEEAVNDGIHCVIKEEPGEATPPALAPSTIPLPSLVSSAIPPPVSAPFAIQSNIEVVTIKPSGSIHTRFAYDQAINRDPAAHIRELVTIRDTGGKHTRFIYEEDAADVAED</sequence>
<evidence type="ECO:0000313" key="2">
    <source>
        <dbReference type="Proteomes" id="UP001630127"/>
    </source>
</evidence>
<reference evidence="1 2" key="1">
    <citation type="submission" date="2024-11" db="EMBL/GenBank/DDBJ databases">
        <title>A near-complete genome assembly of Cinchona calisaya.</title>
        <authorList>
            <person name="Lian D.C."/>
            <person name="Zhao X.W."/>
            <person name="Wei L."/>
        </authorList>
    </citation>
    <scope>NUCLEOTIDE SEQUENCE [LARGE SCALE GENOMIC DNA]</scope>
    <source>
        <tissue evidence="1">Nenye</tissue>
    </source>
</reference>
<dbReference type="AlphaFoldDB" id="A0ABD2YIX5"/>